<evidence type="ECO:0000256" key="4">
    <source>
        <dbReference type="ARBA" id="ARBA00022490"/>
    </source>
</evidence>
<feature type="domain" description="HPr" evidence="7">
    <location>
        <begin position="1"/>
        <end position="89"/>
    </location>
</feature>
<keyword evidence="9" id="KW-1185">Reference proteome</keyword>
<evidence type="ECO:0000313" key="9">
    <source>
        <dbReference type="Proteomes" id="UP001579974"/>
    </source>
</evidence>
<protein>
    <recommendedName>
        <fullName evidence="3">Phosphocarrier protein HPr</fullName>
    </recommendedName>
</protein>
<dbReference type="InterPro" id="IPR050399">
    <property type="entry name" value="HPr"/>
</dbReference>
<accession>A0ABV5AB96</accession>
<dbReference type="CDD" id="cd00367">
    <property type="entry name" value="PTS-HPr_like"/>
    <property type="match status" value="1"/>
</dbReference>
<comment type="subcellular location">
    <subcellularLocation>
        <location evidence="2">Cytoplasm</location>
    </subcellularLocation>
</comment>
<dbReference type="PROSITE" id="PS00589">
    <property type="entry name" value="PTS_HPR_SER"/>
    <property type="match status" value="1"/>
</dbReference>
<keyword evidence="5" id="KW-0813">Transport</keyword>
<comment type="function">
    <text evidence="1">General (non sugar-specific) component of the phosphoenolpyruvate-dependent sugar phosphotransferase system (sugar PTS). This major carbohydrate active-transport system catalyzes the phosphorylation of incoming sugar substrates concomitantly with their translocation across the cell membrane. The phosphoryl group from phosphoenolpyruvate (PEP) is transferred to the phosphoryl carrier protein HPr by enzyme I. Phospho-HPr then transfers it to the PTS EIIA domain.</text>
</comment>
<sequence>MKEATVQVHLEQGLHARPASLFVKKANTFSSEISVIKDGRKANGKSILGLMGLAAGHGSQVTIQADGVDEEQAIQELSEFLLLEHEVEI</sequence>
<dbReference type="PANTHER" id="PTHR33705">
    <property type="entry name" value="PHOSPHOCARRIER PROTEIN HPR"/>
    <property type="match status" value="1"/>
</dbReference>
<dbReference type="InterPro" id="IPR000032">
    <property type="entry name" value="HPr-like"/>
</dbReference>
<evidence type="ECO:0000313" key="8">
    <source>
        <dbReference type="EMBL" id="MFB5189453.1"/>
    </source>
</evidence>
<evidence type="ECO:0000256" key="2">
    <source>
        <dbReference type="ARBA" id="ARBA00004496"/>
    </source>
</evidence>
<keyword evidence="5" id="KW-0762">Sugar transport</keyword>
<dbReference type="SUPFAM" id="SSF55594">
    <property type="entry name" value="HPr-like"/>
    <property type="match status" value="1"/>
</dbReference>
<dbReference type="Proteomes" id="UP001579974">
    <property type="component" value="Unassembled WGS sequence"/>
</dbReference>
<dbReference type="InterPro" id="IPR002114">
    <property type="entry name" value="PTS_HPr_Ser_P_site"/>
</dbReference>
<dbReference type="InterPro" id="IPR001020">
    <property type="entry name" value="PTS_HPr_His_P_site"/>
</dbReference>
<keyword evidence="6" id="KW-0598">Phosphotransferase system</keyword>
<gene>
    <name evidence="8" type="ORF">KKP3000_002725</name>
</gene>
<dbReference type="Pfam" id="PF00381">
    <property type="entry name" value="PTS-HPr"/>
    <property type="match status" value="1"/>
</dbReference>
<dbReference type="RefSeq" id="WP_275475481.1">
    <property type="nucleotide sequence ID" value="NZ_CP162940.1"/>
</dbReference>
<evidence type="ECO:0000256" key="5">
    <source>
        <dbReference type="ARBA" id="ARBA00022597"/>
    </source>
</evidence>
<evidence type="ECO:0000259" key="7">
    <source>
        <dbReference type="PROSITE" id="PS51350"/>
    </source>
</evidence>
<evidence type="ECO:0000256" key="1">
    <source>
        <dbReference type="ARBA" id="ARBA00003681"/>
    </source>
</evidence>
<dbReference type="PROSITE" id="PS51350">
    <property type="entry name" value="PTS_HPR_DOM"/>
    <property type="match status" value="1"/>
</dbReference>
<dbReference type="PANTHER" id="PTHR33705:SF2">
    <property type="entry name" value="PHOSPHOCARRIER PROTEIN NPR"/>
    <property type="match status" value="1"/>
</dbReference>
<keyword evidence="4" id="KW-0963">Cytoplasm</keyword>
<dbReference type="EMBL" id="JBDXSU010000003">
    <property type="protein sequence ID" value="MFB5189453.1"/>
    <property type="molecule type" value="Genomic_DNA"/>
</dbReference>
<dbReference type="PRINTS" id="PR00107">
    <property type="entry name" value="PHOSPHOCPHPR"/>
</dbReference>
<organism evidence="8 9">
    <name type="scientific">Alicyclobacillus fastidiosus</name>
    <dbReference type="NCBI Taxonomy" id="392011"/>
    <lineage>
        <taxon>Bacteria</taxon>
        <taxon>Bacillati</taxon>
        <taxon>Bacillota</taxon>
        <taxon>Bacilli</taxon>
        <taxon>Bacillales</taxon>
        <taxon>Alicyclobacillaceae</taxon>
        <taxon>Alicyclobacillus</taxon>
    </lineage>
</organism>
<dbReference type="Gene3D" id="3.30.1340.10">
    <property type="entry name" value="HPr-like"/>
    <property type="match status" value="1"/>
</dbReference>
<evidence type="ECO:0000256" key="6">
    <source>
        <dbReference type="ARBA" id="ARBA00022683"/>
    </source>
</evidence>
<dbReference type="InterPro" id="IPR035895">
    <property type="entry name" value="HPr-like_sf"/>
</dbReference>
<evidence type="ECO:0000256" key="3">
    <source>
        <dbReference type="ARBA" id="ARBA00020422"/>
    </source>
</evidence>
<dbReference type="PROSITE" id="PS00369">
    <property type="entry name" value="PTS_HPR_HIS"/>
    <property type="match status" value="1"/>
</dbReference>
<dbReference type="NCBIfam" id="TIGR01003">
    <property type="entry name" value="PTS_HPr_family"/>
    <property type="match status" value="1"/>
</dbReference>
<comment type="caution">
    <text evidence="8">The sequence shown here is derived from an EMBL/GenBank/DDBJ whole genome shotgun (WGS) entry which is preliminary data.</text>
</comment>
<reference evidence="8 9" key="1">
    <citation type="journal article" date="2024" name="Int. J. Mol. Sci.">
        <title>Exploration of Alicyclobacillus spp. Genome in Search of Antibiotic Resistance.</title>
        <authorList>
            <person name="Bucka-Kolendo J."/>
            <person name="Kiousi D.E."/>
            <person name="Dekowska A."/>
            <person name="Mikolajczuk-Szczyrba A."/>
            <person name="Karadedos D.M."/>
            <person name="Michael P."/>
            <person name="Galanis A."/>
            <person name="Sokolowska B."/>
        </authorList>
    </citation>
    <scope>NUCLEOTIDE SEQUENCE [LARGE SCALE GENOMIC DNA]</scope>
    <source>
        <strain evidence="8 9">KKP 3000</strain>
    </source>
</reference>
<name>A0ABV5AB96_9BACL</name>
<proteinExistence type="predicted"/>